<dbReference type="GeneID" id="85313273"/>
<evidence type="ECO:0000313" key="3">
    <source>
        <dbReference type="EMBL" id="KAK1765431.1"/>
    </source>
</evidence>
<evidence type="ECO:0000313" key="4">
    <source>
        <dbReference type="Proteomes" id="UP001244011"/>
    </source>
</evidence>
<proteinExistence type="predicted"/>
<dbReference type="RefSeq" id="XP_060281644.1">
    <property type="nucleotide sequence ID" value="XM_060430086.1"/>
</dbReference>
<keyword evidence="2" id="KW-0472">Membrane</keyword>
<protein>
    <submittedName>
        <fullName evidence="3">Uncharacterized protein</fullName>
    </submittedName>
</protein>
<evidence type="ECO:0000256" key="2">
    <source>
        <dbReference type="SAM" id="Phobius"/>
    </source>
</evidence>
<sequence>MPTPRLTTVRAALRPGAALRRPLPVQRRLAAVDGMRLATTSKNREQQERDGIRDGIRDDGPTGEFNKGTNPNKTYFYAGGAALLLGAVYWMFLGTPDKVGREAIKHDPMETGKERVNSRGR</sequence>
<dbReference type="AlphaFoldDB" id="A0AAJ0FEC1"/>
<dbReference type="EMBL" id="MU839015">
    <property type="protein sequence ID" value="KAK1765431.1"/>
    <property type="molecule type" value="Genomic_DNA"/>
</dbReference>
<dbReference type="Proteomes" id="UP001244011">
    <property type="component" value="Unassembled WGS sequence"/>
</dbReference>
<keyword evidence="4" id="KW-1185">Reference proteome</keyword>
<accession>A0AAJ0FEC1</accession>
<organism evidence="3 4">
    <name type="scientific">Phialemonium atrogriseum</name>
    <dbReference type="NCBI Taxonomy" id="1093897"/>
    <lineage>
        <taxon>Eukaryota</taxon>
        <taxon>Fungi</taxon>
        <taxon>Dikarya</taxon>
        <taxon>Ascomycota</taxon>
        <taxon>Pezizomycotina</taxon>
        <taxon>Sordariomycetes</taxon>
        <taxon>Sordariomycetidae</taxon>
        <taxon>Cephalothecales</taxon>
        <taxon>Cephalothecaceae</taxon>
        <taxon>Phialemonium</taxon>
    </lineage>
</organism>
<feature type="compositionally biased region" description="Basic and acidic residues" evidence="1">
    <location>
        <begin position="42"/>
        <end position="60"/>
    </location>
</feature>
<gene>
    <name evidence="3" type="ORF">QBC33DRAFT_560797</name>
</gene>
<keyword evidence="2" id="KW-0812">Transmembrane</keyword>
<comment type="caution">
    <text evidence="3">The sequence shown here is derived from an EMBL/GenBank/DDBJ whole genome shotgun (WGS) entry which is preliminary data.</text>
</comment>
<feature type="region of interest" description="Disordered" evidence="1">
    <location>
        <begin position="39"/>
        <end position="70"/>
    </location>
</feature>
<name>A0AAJ0FEC1_9PEZI</name>
<keyword evidence="2" id="KW-1133">Transmembrane helix</keyword>
<reference evidence="3" key="1">
    <citation type="submission" date="2023-06" db="EMBL/GenBank/DDBJ databases">
        <title>Genome-scale phylogeny and comparative genomics of the fungal order Sordariales.</title>
        <authorList>
            <consortium name="Lawrence Berkeley National Laboratory"/>
            <person name="Hensen N."/>
            <person name="Bonometti L."/>
            <person name="Westerberg I."/>
            <person name="Brannstrom I.O."/>
            <person name="Guillou S."/>
            <person name="Cros-Aarteil S."/>
            <person name="Calhoun S."/>
            <person name="Haridas S."/>
            <person name="Kuo A."/>
            <person name="Mondo S."/>
            <person name="Pangilinan J."/>
            <person name="Riley R."/>
            <person name="Labutti K."/>
            <person name="Andreopoulos B."/>
            <person name="Lipzen A."/>
            <person name="Chen C."/>
            <person name="Yanf M."/>
            <person name="Daum C."/>
            <person name="Ng V."/>
            <person name="Clum A."/>
            <person name="Steindorff A."/>
            <person name="Ohm R."/>
            <person name="Martin F."/>
            <person name="Silar P."/>
            <person name="Natvig D."/>
            <person name="Lalanne C."/>
            <person name="Gautier V."/>
            <person name="Ament-Velasquez S.L."/>
            <person name="Kruys A."/>
            <person name="Hutchinson M.I."/>
            <person name="Powell A.J."/>
            <person name="Barry K."/>
            <person name="Miller A.N."/>
            <person name="Grigoriev I.V."/>
            <person name="Debuchy R."/>
            <person name="Gladieux P."/>
            <person name="Thoren M.H."/>
            <person name="Johannesson H."/>
        </authorList>
    </citation>
    <scope>NUCLEOTIDE SEQUENCE</scope>
    <source>
        <strain evidence="3">8032-3</strain>
    </source>
</reference>
<evidence type="ECO:0000256" key="1">
    <source>
        <dbReference type="SAM" id="MobiDB-lite"/>
    </source>
</evidence>
<feature type="transmembrane region" description="Helical" evidence="2">
    <location>
        <begin position="75"/>
        <end position="93"/>
    </location>
</feature>